<gene>
    <name evidence="6" type="ORF">QJS10_CPB15g00780</name>
</gene>
<dbReference type="PANTHER" id="PTHR31509">
    <property type="entry name" value="BPS1-LIKE PROTEIN"/>
    <property type="match status" value="1"/>
</dbReference>
<organism evidence="6 7">
    <name type="scientific">Acorus calamus</name>
    <name type="common">Sweet flag</name>
    <dbReference type="NCBI Taxonomy" id="4465"/>
    <lineage>
        <taxon>Eukaryota</taxon>
        <taxon>Viridiplantae</taxon>
        <taxon>Streptophyta</taxon>
        <taxon>Embryophyta</taxon>
        <taxon>Tracheophyta</taxon>
        <taxon>Spermatophyta</taxon>
        <taxon>Magnoliopsida</taxon>
        <taxon>Liliopsida</taxon>
        <taxon>Acoraceae</taxon>
        <taxon>Acorus</taxon>
    </lineage>
</organism>
<comment type="similarity">
    <text evidence="5">Belongs to the ROH1 family.</text>
</comment>
<name>A0AAV9DAR3_ACOCL</name>
<proteinExistence type="inferred from homology"/>
<evidence type="ECO:0000256" key="2">
    <source>
        <dbReference type="ARBA" id="ARBA00022692"/>
    </source>
</evidence>
<dbReference type="InterPro" id="IPR008511">
    <property type="entry name" value="ROH1-like"/>
</dbReference>
<evidence type="ECO:0000256" key="1">
    <source>
        <dbReference type="ARBA" id="ARBA00004167"/>
    </source>
</evidence>
<reference evidence="6" key="2">
    <citation type="submission" date="2023-06" db="EMBL/GenBank/DDBJ databases">
        <authorList>
            <person name="Ma L."/>
            <person name="Liu K.-W."/>
            <person name="Li Z."/>
            <person name="Hsiao Y.-Y."/>
            <person name="Qi Y."/>
            <person name="Fu T."/>
            <person name="Tang G."/>
            <person name="Zhang D."/>
            <person name="Sun W.-H."/>
            <person name="Liu D.-K."/>
            <person name="Li Y."/>
            <person name="Chen G.-Z."/>
            <person name="Liu X.-D."/>
            <person name="Liao X.-Y."/>
            <person name="Jiang Y.-T."/>
            <person name="Yu X."/>
            <person name="Hao Y."/>
            <person name="Huang J."/>
            <person name="Zhao X.-W."/>
            <person name="Ke S."/>
            <person name="Chen Y.-Y."/>
            <person name="Wu W.-L."/>
            <person name="Hsu J.-L."/>
            <person name="Lin Y.-F."/>
            <person name="Huang M.-D."/>
            <person name="Li C.-Y."/>
            <person name="Huang L."/>
            <person name="Wang Z.-W."/>
            <person name="Zhao X."/>
            <person name="Zhong W.-Y."/>
            <person name="Peng D.-H."/>
            <person name="Ahmad S."/>
            <person name="Lan S."/>
            <person name="Zhang J.-S."/>
            <person name="Tsai W.-C."/>
            <person name="Van De Peer Y."/>
            <person name="Liu Z.-J."/>
        </authorList>
    </citation>
    <scope>NUCLEOTIDE SEQUENCE</scope>
    <source>
        <strain evidence="6">CP</strain>
        <tissue evidence="6">Leaves</tissue>
    </source>
</reference>
<keyword evidence="4" id="KW-0472">Membrane</keyword>
<dbReference type="Proteomes" id="UP001180020">
    <property type="component" value="Unassembled WGS sequence"/>
</dbReference>
<dbReference type="EMBL" id="JAUJYO010000015">
    <property type="protein sequence ID" value="KAK1297307.1"/>
    <property type="molecule type" value="Genomic_DNA"/>
</dbReference>
<dbReference type="AlphaFoldDB" id="A0AAV9DAR3"/>
<evidence type="ECO:0000256" key="3">
    <source>
        <dbReference type="ARBA" id="ARBA00022989"/>
    </source>
</evidence>
<evidence type="ECO:0000313" key="7">
    <source>
        <dbReference type="Proteomes" id="UP001180020"/>
    </source>
</evidence>
<evidence type="ECO:0000256" key="5">
    <source>
        <dbReference type="ARBA" id="ARBA00035114"/>
    </source>
</evidence>
<comment type="subcellular location">
    <subcellularLocation>
        <location evidence="1">Membrane</location>
        <topology evidence="1">Single-pass membrane protein</topology>
    </subcellularLocation>
</comment>
<protein>
    <submittedName>
        <fullName evidence="6">UPF0496 protein 4</fullName>
    </submittedName>
</protein>
<reference evidence="6" key="1">
    <citation type="journal article" date="2023" name="Nat. Commun.">
        <title>Diploid and tetraploid genomes of Acorus and the evolution of monocots.</title>
        <authorList>
            <person name="Ma L."/>
            <person name="Liu K.W."/>
            <person name="Li Z."/>
            <person name="Hsiao Y.Y."/>
            <person name="Qi Y."/>
            <person name="Fu T."/>
            <person name="Tang G.D."/>
            <person name="Zhang D."/>
            <person name="Sun W.H."/>
            <person name="Liu D.K."/>
            <person name="Li Y."/>
            <person name="Chen G.Z."/>
            <person name="Liu X.D."/>
            <person name="Liao X.Y."/>
            <person name="Jiang Y.T."/>
            <person name="Yu X."/>
            <person name="Hao Y."/>
            <person name="Huang J."/>
            <person name="Zhao X.W."/>
            <person name="Ke S."/>
            <person name="Chen Y.Y."/>
            <person name="Wu W.L."/>
            <person name="Hsu J.L."/>
            <person name="Lin Y.F."/>
            <person name="Huang M.D."/>
            <person name="Li C.Y."/>
            <person name="Huang L."/>
            <person name="Wang Z.W."/>
            <person name="Zhao X."/>
            <person name="Zhong W.Y."/>
            <person name="Peng D.H."/>
            <person name="Ahmad S."/>
            <person name="Lan S."/>
            <person name="Zhang J.S."/>
            <person name="Tsai W.C."/>
            <person name="Van de Peer Y."/>
            <person name="Liu Z.J."/>
        </authorList>
    </citation>
    <scope>NUCLEOTIDE SEQUENCE</scope>
    <source>
        <strain evidence="6">CP</strain>
    </source>
</reference>
<comment type="caution">
    <text evidence="6">The sequence shown here is derived from an EMBL/GenBank/DDBJ whole genome shotgun (WGS) entry which is preliminary data.</text>
</comment>
<evidence type="ECO:0000256" key="4">
    <source>
        <dbReference type="ARBA" id="ARBA00023136"/>
    </source>
</evidence>
<keyword evidence="2" id="KW-0812">Transmembrane</keyword>
<keyword evidence="3" id="KW-1133">Transmembrane helix</keyword>
<dbReference type="GO" id="GO:0016020">
    <property type="term" value="C:membrane"/>
    <property type="evidence" value="ECO:0007669"/>
    <property type="project" value="UniProtKB-SubCell"/>
</dbReference>
<evidence type="ECO:0000313" key="6">
    <source>
        <dbReference type="EMBL" id="KAK1297307.1"/>
    </source>
</evidence>
<dbReference type="Pfam" id="PF05633">
    <property type="entry name" value="ROH1-like"/>
    <property type="match status" value="2"/>
</dbReference>
<keyword evidence="7" id="KW-1185">Reference proteome</keyword>
<sequence>MSRPHGGHRPSFPFGNPFRMIFPKVSYLSPRLLSLLNSFEETLTERLKRLKPKDSCDVISLSWLRCAMESLSETHNDIKILITDLQFPVSDWEDKWMDMYLDNSVKLLDICIAFSSELSQLDQGQLLLQYVLHILDFSSGSPSSEQLIQARASLDDWKLQKNHSRSPKLENCSSILQGLHSSLHMVKSRNSAKGKVLMRAMFGVKVQTIFVCSTFIAAILSSPKMLMDLDVPDKFLWSKVFNDLQVTINGEIRKLLLSGRVVTLKELEEVDKCADKVYALTDGAGHDEIDLLQKSVSELGESAEKLSSGLDLLSKQVGIFFQIVLTGRDALLSNLRVSDIKQDNDLEMQVMS</sequence>
<accession>A0AAV9DAR3</accession>